<evidence type="ECO:0000313" key="2">
    <source>
        <dbReference type="Proteomes" id="UP000254123"/>
    </source>
</evidence>
<dbReference type="AlphaFoldDB" id="A0A379LJN7"/>
<dbReference type="EMBL" id="UGVC01000001">
    <property type="protein sequence ID" value="SUD89972.1"/>
    <property type="molecule type" value="Genomic_DNA"/>
</dbReference>
<dbReference type="Proteomes" id="UP000254123">
    <property type="component" value="Unassembled WGS sequence"/>
</dbReference>
<proteinExistence type="predicted"/>
<protein>
    <submittedName>
        <fullName evidence="1">Uncharacterized protein</fullName>
    </submittedName>
</protein>
<keyword evidence="2" id="KW-1185">Reference proteome</keyword>
<accession>A0A379LJN7</accession>
<reference evidence="1 2" key="1">
    <citation type="submission" date="2018-06" db="EMBL/GenBank/DDBJ databases">
        <authorList>
            <consortium name="Pathogen Informatics"/>
            <person name="Doyle S."/>
        </authorList>
    </citation>
    <scope>NUCLEOTIDE SEQUENCE [LARGE SCALE GENOMIC DNA]</scope>
    <source>
        <strain evidence="1 2">NCTC10526</strain>
    </source>
</reference>
<name>A0A379LJN7_9GAMM</name>
<gene>
    <name evidence="1" type="ORF">NCTC10526_00287</name>
</gene>
<dbReference type="STRING" id="1123034.GCA_000685805_01426"/>
<evidence type="ECO:0000313" key="1">
    <source>
        <dbReference type="EMBL" id="SUD89972.1"/>
    </source>
</evidence>
<organism evidence="1 2">
    <name type="scientific">Psychrobacter phenylpyruvicus</name>
    <dbReference type="NCBI Taxonomy" id="29432"/>
    <lineage>
        <taxon>Bacteria</taxon>
        <taxon>Pseudomonadati</taxon>
        <taxon>Pseudomonadota</taxon>
        <taxon>Gammaproteobacteria</taxon>
        <taxon>Moraxellales</taxon>
        <taxon>Moraxellaceae</taxon>
        <taxon>Psychrobacter</taxon>
    </lineage>
</organism>
<sequence length="58" mass="6611">MYLIGSGYVSHKLCIVYGHNLAEIQVASIHQDGLYVPCKSPTLFKAYDVRTIFYLYPL</sequence>